<dbReference type="GO" id="GO:0043531">
    <property type="term" value="F:ADP binding"/>
    <property type="evidence" value="ECO:0007669"/>
    <property type="project" value="InterPro"/>
</dbReference>
<dbReference type="AlphaFoldDB" id="A0A8J3VDG3"/>
<feature type="repeat" description="TPR" evidence="5">
    <location>
        <begin position="706"/>
        <end position="739"/>
    </location>
</feature>
<keyword evidence="2" id="KW-0805">Transcription regulation</keyword>
<sequence length="1034" mass="109960">MLCRYVGRVGPVRVTVLGPVRIVAGGHTYAIPRAQARGMFALLALNSGRPMSHQAITEAMWGGAPPDRARAQVHSAMSAIRAQLAGAGVESALLSDRFGYRLALPADSVDAGRFDLLTAQAKHEADDGRAAQLWREALGLFQGEPLADATGAYVDVVRTGLDERRMAAVEDLADAELRLGKHAQVATELLAMVQAYPRRERLRGRLMLALHGSGRQAQALELYHSYRRELSEQDGLDPGREIADLAVEILRTRQAPVARKASRKAGVPAMLPAGGRVFCGRATFLSTLDEWAAAGGVVAIDGMAGVGKTELAVHWAHNTHVAFPDGQLYVNLRGHSPGPVVESVEALARLLFALGTPPAQIPLELDDAVGLYRTMVADRRLLVLLDNARDADQVRPLLPGRGESFVLVTSRSQLGGLAVSDGARSLTLGVLEAAESGELLNALLGADALAAELAQLCAHLPLALRIAAASLASRRHTTAAYVADLRAGEALSKLVISGEDSWAVRAAFDSSFSTLPPTTAGLFALLGLAPGHDVTVAAVAALAGAEIQTVTPMLAELTRTHMLDEHVGGRYTFHDLLRLYARERADATLTDNERQSAISRLFTWYQEKVTAAADVLYPEALRLPGPATEHRFEDAGAAMSWLRDEESNLLAAAGHAEAYGPPQWAWRLADGLRPYLSSRASTVAWLTIATQGLAAAQKENDLPGLIASHLSLAHLRINTGKYKQAIEQYQRALEQSREAGWREAEGAALGNLGTVHARLCQLPEAVQYHEHALAIAAEMGATARCATILGNLGGVNHRLGRLAEAAQAMTQGMTLHSDLGSVGGKALQLNNLGIVLRELGRLDEARQALQEAQSIFRALEDFPGVGMVLCSLADLHRDSGSLREALDHAEQALALPELAAHDEHLACALNSAGSIHLRMSNHDLAIDNHLRARTLALQVGNQELEAESLIALACAQAASGSPHEAATHARQALAICRQTGHALLEGLALTALAQAHLAAGDQADAASLAQQALAVHQRTGHHLGLATTRHILNS</sequence>
<accession>A0A8J3VDG3</accession>
<dbReference type="InterPro" id="IPR027417">
    <property type="entry name" value="P-loop_NTPase"/>
</dbReference>
<reference evidence="8" key="1">
    <citation type="submission" date="2021-01" db="EMBL/GenBank/DDBJ databases">
        <title>Whole genome shotgun sequence of Rhizocola hellebori NBRC 109834.</title>
        <authorList>
            <person name="Komaki H."/>
            <person name="Tamura T."/>
        </authorList>
    </citation>
    <scope>NUCLEOTIDE SEQUENCE</scope>
    <source>
        <strain evidence="8">NBRC 109834</strain>
    </source>
</reference>
<dbReference type="InterPro" id="IPR005158">
    <property type="entry name" value="BTAD"/>
</dbReference>
<dbReference type="GO" id="GO:0006355">
    <property type="term" value="P:regulation of DNA-templated transcription"/>
    <property type="evidence" value="ECO:0007669"/>
    <property type="project" value="InterPro"/>
</dbReference>
<proteinExistence type="inferred from homology"/>
<evidence type="ECO:0000256" key="6">
    <source>
        <dbReference type="PROSITE-ProRule" id="PRU01091"/>
    </source>
</evidence>
<protein>
    <submittedName>
        <fullName evidence="8">SARP family transcriptional regulator</fullName>
    </submittedName>
</protein>
<evidence type="ECO:0000256" key="3">
    <source>
        <dbReference type="ARBA" id="ARBA00023125"/>
    </source>
</evidence>
<evidence type="ECO:0000313" key="8">
    <source>
        <dbReference type="EMBL" id="GIH03549.1"/>
    </source>
</evidence>
<keyword evidence="3 6" id="KW-0238">DNA-binding</keyword>
<dbReference type="SMART" id="SM01043">
    <property type="entry name" value="BTAD"/>
    <property type="match status" value="1"/>
</dbReference>
<dbReference type="Pfam" id="PF13424">
    <property type="entry name" value="TPR_12"/>
    <property type="match status" value="3"/>
</dbReference>
<dbReference type="InterPro" id="IPR019734">
    <property type="entry name" value="TPR_rpt"/>
</dbReference>
<evidence type="ECO:0000256" key="4">
    <source>
        <dbReference type="ARBA" id="ARBA00023163"/>
    </source>
</evidence>
<dbReference type="EMBL" id="BONY01000008">
    <property type="protein sequence ID" value="GIH03549.1"/>
    <property type="molecule type" value="Genomic_DNA"/>
</dbReference>
<evidence type="ECO:0000259" key="7">
    <source>
        <dbReference type="PROSITE" id="PS51755"/>
    </source>
</evidence>
<dbReference type="InterPro" id="IPR036388">
    <property type="entry name" value="WH-like_DNA-bd_sf"/>
</dbReference>
<evidence type="ECO:0000256" key="2">
    <source>
        <dbReference type="ARBA" id="ARBA00023015"/>
    </source>
</evidence>
<dbReference type="Gene3D" id="1.25.40.10">
    <property type="entry name" value="Tetratricopeptide repeat domain"/>
    <property type="match status" value="3"/>
</dbReference>
<comment type="caution">
    <text evidence="8">The sequence shown here is derived from an EMBL/GenBank/DDBJ whole genome shotgun (WGS) entry which is preliminary data.</text>
</comment>
<organism evidence="8 9">
    <name type="scientific">Rhizocola hellebori</name>
    <dbReference type="NCBI Taxonomy" id="1392758"/>
    <lineage>
        <taxon>Bacteria</taxon>
        <taxon>Bacillati</taxon>
        <taxon>Actinomycetota</taxon>
        <taxon>Actinomycetes</taxon>
        <taxon>Micromonosporales</taxon>
        <taxon>Micromonosporaceae</taxon>
        <taxon>Rhizocola</taxon>
    </lineage>
</organism>
<dbReference type="SUPFAM" id="SSF48452">
    <property type="entry name" value="TPR-like"/>
    <property type="match status" value="3"/>
</dbReference>
<dbReference type="Gene3D" id="3.40.50.300">
    <property type="entry name" value="P-loop containing nucleotide triphosphate hydrolases"/>
    <property type="match status" value="1"/>
</dbReference>
<dbReference type="SMART" id="SM00862">
    <property type="entry name" value="Trans_reg_C"/>
    <property type="match status" value="1"/>
</dbReference>
<dbReference type="Pfam" id="PF03704">
    <property type="entry name" value="BTAD"/>
    <property type="match status" value="1"/>
</dbReference>
<keyword evidence="4" id="KW-0804">Transcription</keyword>
<dbReference type="InterPro" id="IPR051677">
    <property type="entry name" value="AfsR-DnrI-RedD_regulator"/>
</dbReference>
<dbReference type="SUPFAM" id="SSF46894">
    <property type="entry name" value="C-terminal effector domain of the bipartite response regulators"/>
    <property type="match status" value="1"/>
</dbReference>
<dbReference type="InterPro" id="IPR016032">
    <property type="entry name" value="Sig_transdc_resp-reg_C-effctor"/>
</dbReference>
<dbReference type="InterPro" id="IPR011990">
    <property type="entry name" value="TPR-like_helical_dom_sf"/>
</dbReference>
<keyword evidence="9" id="KW-1185">Reference proteome</keyword>
<dbReference type="PROSITE" id="PS51755">
    <property type="entry name" value="OMPR_PHOB"/>
    <property type="match status" value="1"/>
</dbReference>
<dbReference type="GO" id="GO:0000160">
    <property type="term" value="P:phosphorelay signal transduction system"/>
    <property type="evidence" value="ECO:0007669"/>
    <property type="project" value="InterPro"/>
</dbReference>
<dbReference type="Proteomes" id="UP000612899">
    <property type="component" value="Unassembled WGS sequence"/>
</dbReference>
<dbReference type="PANTHER" id="PTHR35807:SF1">
    <property type="entry name" value="TRANSCRIPTIONAL REGULATOR REDD"/>
    <property type="match status" value="1"/>
</dbReference>
<keyword evidence="5" id="KW-0802">TPR repeat</keyword>
<dbReference type="GO" id="GO:0003677">
    <property type="term" value="F:DNA binding"/>
    <property type="evidence" value="ECO:0007669"/>
    <property type="project" value="UniProtKB-UniRule"/>
</dbReference>
<dbReference type="SUPFAM" id="SSF52540">
    <property type="entry name" value="P-loop containing nucleoside triphosphate hydrolases"/>
    <property type="match status" value="1"/>
</dbReference>
<dbReference type="Gene3D" id="1.10.10.10">
    <property type="entry name" value="Winged helix-like DNA-binding domain superfamily/Winged helix DNA-binding domain"/>
    <property type="match status" value="1"/>
</dbReference>
<evidence type="ECO:0000256" key="5">
    <source>
        <dbReference type="PROSITE-ProRule" id="PRU00339"/>
    </source>
</evidence>
<dbReference type="SMART" id="SM00028">
    <property type="entry name" value="TPR"/>
    <property type="match status" value="8"/>
</dbReference>
<dbReference type="CDD" id="cd15831">
    <property type="entry name" value="BTAD"/>
    <property type="match status" value="1"/>
</dbReference>
<evidence type="ECO:0000313" key="9">
    <source>
        <dbReference type="Proteomes" id="UP000612899"/>
    </source>
</evidence>
<evidence type="ECO:0000256" key="1">
    <source>
        <dbReference type="ARBA" id="ARBA00005820"/>
    </source>
</evidence>
<dbReference type="PRINTS" id="PR00364">
    <property type="entry name" value="DISEASERSIST"/>
</dbReference>
<gene>
    <name evidence="8" type="ORF">Rhe02_16160</name>
</gene>
<dbReference type="InterPro" id="IPR001867">
    <property type="entry name" value="OmpR/PhoB-type_DNA-bd"/>
</dbReference>
<comment type="similarity">
    <text evidence="1">Belongs to the AfsR/DnrI/RedD regulatory family.</text>
</comment>
<feature type="domain" description="OmpR/PhoB-type" evidence="7">
    <location>
        <begin position="4"/>
        <end position="104"/>
    </location>
</feature>
<dbReference type="PANTHER" id="PTHR35807">
    <property type="entry name" value="TRANSCRIPTIONAL REGULATOR REDD-RELATED"/>
    <property type="match status" value="1"/>
</dbReference>
<dbReference type="PROSITE" id="PS50005">
    <property type="entry name" value="TPR"/>
    <property type="match status" value="1"/>
</dbReference>
<feature type="DNA-binding region" description="OmpR/PhoB-type" evidence="6">
    <location>
        <begin position="4"/>
        <end position="104"/>
    </location>
</feature>
<name>A0A8J3VDG3_9ACTN</name>